<evidence type="ECO:0000259" key="3">
    <source>
        <dbReference type="PROSITE" id="PS50110"/>
    </source>
</evidence>
<evidence type="ECO:0000256" key="1">
    <source>
        <dbReference type="ARBA" id="ARBA00022553"/>
    </source>
</evidence>
<keyword evidence="1 2" id="KW-0597">Phosphoprotein</keyword>
<keyword evidence="5" id="KW-1185">Reference proteome</keyword>
<dbReference type="InterPro" id="IPR011006">
    <property type="entry name" value="CheY-like_superfamily"/>
</dbReference>
<evidence type="ECO:0000313" key="5">
    <source>
        <dbReference type="Proteomes" id="UP000010474"/>
    </source>
</evidence>
<dbReference type="AlphaFoldDB" id="K9ZJS6"/>
<dbReference type="PANTHER" id="PTHR44591:SF3">
    <property type="entry name" value="RESPONSE REGULATORY DOMAIN-CONTAINING PROTEIN"/>
    <property type="match status" value="1"/>
</dbReference>
<dbReference type="InterPro" id="IPR050595">
    <property type="entry name" value="Bact_response_regulator"/>
</dbReference>
<evidence type="ECO:0000313" key="4">
    <source>
        <dbReference type="EMBL" id="AFZ59493.1"/>
    </source>
</evidence>
<feature type="domain" description="Response regulatory" evidence="3">
    <location>
        <begin position="34"/>
        <end position="152"/>
    </location>
</feature>
<gene>
    <name evidence="4" type="ordered locus">Anacy_4125</name>
</gene>
<dbReference type="InterPro" id="IPR001789">
    <property type="entry name" value="Sig_transdc_resp-reg_receiver"/>
</dbReference>
<organism evidence="4 5">
    <name type="scientific">Anabaena cylindrica (strain ATCC 27899 / PCC 7122)</name>
    <dbReference type="NCBI Taxonomy" id="272123"/>
    <lineage>
        <taxon>Bacteria</taxon>
        <taxon>Bacillati</taxon>
        <taxon>Cyanobacteriota</taxon>
        <taxon>Cyanophyceae</taxon>
        <taxon>Nostocales</taxon>
        <taxon>Nostocaceae</taxon>
        <taxon>Anabaena</taxon>
    </lineage>
</organism>
<protein>
    <submittedName>
        <fullName evidence="4">Response regulator receiver protein</fullName>
    </submittedName>
</protein>
<dbReference type="Gene3D" id="3.40.50.2300">
    <property type="match status" value="1"/>
</dbReference>
<dbReference type="KEGG" id="acy:Anacy_4125"/>
<dbReference type="SMART" id="SM00448">
    <property type="entry name" value="REC"/>
    <property type="match status" value="1"/>
</dbReference>
<feature type="modified residue" description="4-aspartylphosphate" evidence="2">
    <location>
        <position position="83"/>
    </location>
</feature>
<dbReference type="PROSITE" id="PS50110">
    <property type="entry name" value="RESPONSE_REGULATORY"/>
    <property type="match status" value="1"/>
</dbReference>
<sequence length="157" mass="17199">MRIGQHTLIEDFFLQISNTNRDVMPADLPLARLRILVVDDDEDSRFYVTTVLEADGAVVTAVSSAAAALEMLTRFKPDALICDIAMPDEDGYSLIRQVRSLKANEGGRIPAVALTAYADSDDRLCALQAGFQNHIAKPVEPDELVEIIAKLVAFSHN</sequence>
<reference evidence="5" key="1">
    <citation type="journal article" date="2013" name="Proc. Natl. Acad. Sci. U.S.A.">
        <title>Improving the coverage of the cyanobacterial phylum using diversity-driven genome sequencing.</title>
        <authorList>
            <person name="Shih P.M."/>
            <person name="Wu D."/>
            <person name="Latifi A."/>
            <person name="Axen S.D."/>
            <person name="Fewer D.P."/>
            <person name="Talla E."/>
            <person name="Calteau A."/>
            <person name="Cai F."/>
            <person name="Tandeau de Marsac N."/>
            <person name="Rippka R."/>
            <person name="Herdman M."/>
            <person name="Sivonen K."/>
            <person name="Coursin T."/>
            <person name="Laurent T."/>
            <person name="Goodwin L."/>
            <person name="Nolan M."/>
            <person name="Davenport K.W."/>
            <person name="Han C.S."/>
            <person name="Rubin E.M."/>
            <person name="Eisen J.A."/>
            <person name="Woyke T."/>
            <person name="Gugger M."/>
            <person name="Kerfeld C.A."/>
        </authorList>
    </citation>
    <scope>NUCLEOTIDE SEQUENCE [LARGE SCALE GENOMIC DNA]</scope>
    <source>
        <strain evidence="5">ATCC 27899 / PCC 7122</strain>
    </source>
</reference>
<dbReference type="GO" id="GO:0000160">
    <property type="term" value="P:phosphorelay signal transduction system"/>
    <property type="evidence" value="ECO:0007669"/>
    <property type="project" value="InterPro"/>
</dbReference>
<dbReference type="SUPFAM" id="SSF52172">
    <property type="entry name" value="CheY-like"/>
    <property type="match status" value="1"/>
</dbReference>
<proteinExistence type="predicted"/>
<dbReference type="eggNOG" id="COG0745">
    <property type="taxonomic scope" value="Bacteria"/>
</dbReference>
<dbReference type="EMBL" id="CP003659">
    <property type="protein sequence ID" value="AFZ59493.1"/>
    <property type="molecule type" value="Genomic_DNA"/>
</dbReference>
<dbReference type="PANTHER" id="PTHR44591">
    <property type="entry name" value="STRESS RESPONSE REGULATOR PROTEIN 1"/>
    <property type="match status" value="1"/>
</dbReference>
<name>K9ZJS6_ANACC</name>
<dbReference type="PATRIC" id="fig|272123.3.peg.4478"/>
<evidence type="ECO:0000256" key="2">
    <source>
        <dbReference type="PROSITE-ProRule" id="PRU00169"/>
    </source>
</evidence>
<dbReference type="Proteomes" id="UP000010474">
    <property type="component" value="Chromosome"/>
</dbReference>
<dbReference type="STRING" id="272123.Anacy_4125"/>
<dbReference type="HOGENOM" id="CLU_000445_69_17_3"/>
<dbReference type="Pfam" id="PF00072">
    <property type="entry name" value="Response_reg"/>
    <property type="match status" value="1"/>
</dbReference>
<accession>K9ZJS6</accession>